<dbReference type="GO" id="GO:0003677">
    <property type="term" value="F:DNA binding"/>
    <property type="evidence" value="ECO:0007669"/>
    <property type="project" value="UniProtKB-KW"/>
</dbReference>
<dbReference type="GO" id="GO:0003700">
    <property type="term" value="F:DNA-binding transcription factor activity"/>
    <property type="evidence" value="ECO:0007669"/>
    <property type="project" value="InterPro"/>
</dbReference>
<dbReference type="PROSITE" id="PS51519">
    <property type="entry name" value="RWP_RK"/>
    <property type="match status" value="1"/>
</dbReference>
<sequence>MAPASNHIRRTYAVRDTNIVPNTNDAMLFLVQPFHQFQGAQPLHINGAGVVQHASLSANGRDVSQPLLSNRDGMVQHAPRRVRAKRFELTFDIVAQKFNIPIAKAAKEFGLSKGTLQLRCRELGFEKWPFLKLKCLANLAKNVMRARFPGFQNVLEEIKDEIESITQNPSLDIKDETKVLRQQMYDMKKKNRRKIDARAS</sequence>
<reference evidence="8" key="1">
    <citation type="journal article" date="2022" name="Cell">
        <title>Repeat-based holocentromeres influence genome architecture and karyotype evolution.</title>
        <authorList>
            <person name="Hofstatter P.G."/>
            <person name="Thangavel G."/>
            <person name="Lux T."/>
            <person name="Neumann P."/>
            <person name="Vondrak T."/>
            <person name="Novak P."/>
            <person name="Zhang M."/>
            <person name="Costa L."/>
            <person name="Castellani M."/>
            <person name="Scott A."/>
            <person name="Toegelov H."/>
            <person name="Fuchs J."/>
            <person name="Mata-Sucre Y."/>
            <person name="Dias Y."/>
            <person name="Vanzela A.L.L."/>
            <person name="Huettel B."/>
            <person name="Almeida C.C.S."/>
            <person name="Simkova H."/>
            <person name="Souza G."/>
            <person name="Pedrosa-Harand A."/>
            <person name="Macas J."/>
            <person name="Mayer K.F.X."/>
            <person name="Houben A."/>
            <person name="Marques A."/>
        </authorList>
    </citation>
    <scope>NUCLEOTIDE SEQUENCE</scope>
    <source>
        <strain evidence="8">RhyBre1mFocal</strain>
    </source>
</reference>
<protein>
    <recommendedName>
        <fullName evidence="7">RWP-RK domain-containing protein</fullName>
    </recommendedName>
</protein>
<evidence type="ECO:0000256" key="2">
    <source>
        <dbReference type="ARBA" id="ARBA00023015"/>
    </source>
</evidence>
<dbReference type="Pfam" id="PF02042">
    <property type="entry name" value="RWP-RK"/>
    <property type="match status" value="1"/>
</dbReference>
<evidence type="ECO:0000256" key="3">
    <source>
        <dbReference type="ARBA" id="ARBA00023054"/>
    </source>
</evidence>
<dbReference type="Proteomes" id="UP001151287">
    <property type="component" value="Unassembled WGS sequence"/>
</dbReference>
<evidence type="ECO:0000256" key="1">
    <source>
        <dbReference type="ARBA" id="ARBA00004049"/>
    </source>
</evidence>
<feature type="domain" description="RWP-RK" evidence="7">
    <location>
        <begin position="74"/>
        <end position="157"/>
    </location>
</feature>
<name>A0A9Q0C188_9POAL</name>
<comment type="function">
    <text evidence="1">Putative transcription factor.</text>
</comment>
<evidence type="ECO:0000256" key="4">
    <source>
        <dbReference type="ARBA" id="ARBA00023125"/>
    </source>
</evidence>
<dbReference type="InterPro" id="IPR044607">
    <property type="entry name" value="RKD-like"/>
</dbReference>
<dbReference type="PANTHER" id="PTHR46373">
    <property type="entry name" value="PROTEIN RKD4"/>
    <property type="match status" value="1"/>
</dbReference>
<dbReference type="AlphaFoldDB" id="A0A9Q0C188"/>
<accession>A0A9Q0C188</accession>
<evidence type="ECO:0000256" key="5">
    <source>
        <dbReference type="ARBA" id="ARBA00023163"/>
    </source>
</evidence>
<keyword evidence="6" id="KW-0539">Nucleus</keyword>
<dbReference type="InterPro" id="IPR003035">
    <property type="entry name" value="RWP-RK_dom"/>
</dbReference>
<dbReference type="OrthoDB" id="698288at2759"/>
<keyword evidence="2" id="KW-0805">Transcription regulation</keyword>
<evidence type="ECO:0000256" key="6">
    <source>
        <dbReference type="ARBA" id="ARBA00023242"/>
    </source>
</evidence>
<gene>
    <name evidence="8" type="ORF">LUZ63_016382</name>
</gene>
<evidence type="ECO:0000259" key="7">
    <source>
        <dbReference type="PROSITE" id="PS51519"/>
    </source>
</evidence>
<comment type="caution">
    <text evidence="8">The sequence shown here is derived from an EMBL/GenBank/DDBJ whole genome shotgun (WGS) entry which is preliminary data.</text>
</comment>
<keyword evidence="4" id="KW-0238">DNA-binding</keyword>
<evidence type="ECO:0000313" key="9">
    <source>
        <dbReference type="Proteomes" id="UP001151287"/>
    </source>
</evidence>
<keyword evidence="5" id="KW-0804">Transcription</keyword>
<proteinExistence type="predicted"/>
<dbReference type="EMBL" id="JAMQYH010000005">
    <property type="protein sequence ID" value="KAJ1684992.1"/>
    <property type="molecule type" value="Genomic_DNA"/>
</dbReference>
<keyword evidence="9" id="KW-1185">Reference proteome</keyword>
<evidence type="ECO:0000313" key="8">
    <source>
        <dbReference type="EMBL" id="KAJ1684992.1"/>
    </source>
</evidence>
<keyword evidence="3" id="KW-0175">Coiled coil</keyword>
<organism evidence="8 9">
    <name type="scientific">Rhynchospora breviuscula</name>
    <dbReference type="NCBI Taxonomy" id="2022672"/>
    <lineage>
        <taxon>Eukaryota</taxon>
        <taxon>Viridiplantae</taxon>
        <taxon>Streptophyta</taxon>
        <taxon>Embryophyta</taxon>
        <taxon>Tracheophyta</taxon>
        <taxon>Spermatophyta</taxon>
        <taxon>Magnoliopsida</taxon>
        <taxon>Liliopsida</taxon>
        <taxon>Poales</taxon>
        <taxon>Cyperaceae</taxon>
        <taxon>Cyperoideae</taxon>
        <taxon>Rhynchosporeae</taxon>
        <taxon>Rhynchospora</taxon>
    </lineage>
</organism>
<dbReference type="PANTHER" id="PTHR46373:SF2">
    <property type="entry name" value="RWP-RK DOMAIN-CONTAINING PROTEIN"/>
    <property type="match status" value="1"/>
</dbReference>